<dbReference type="Gene3D" id="3.40.50.620">
    <property type="entry name" value="HUPs"/>
    <property type="match status" value="1"/>
</dbReference>
<gene>
    <name evidence="1" type="ORF">D9F05_06795</name>
</gene>
<protein>
    <submittedName>
        <fullName evidence="1">Uncharacterized protein</fullName>
    </submittedName>
</protein>
<reference evidence="1" key="1">
    <citation type="submission" date="2018-10" db="EMBL/GenBank/DDBJ databases">
        <authorList>
            <consortium name="NARMS: The National Antimicrobial Resistance Monitoring System"/>
        </authorList>
    </citation>
    <scope>NUCLEOTIDE SEQUENCE [LARGE SCALE GENOMIC DNA]</scope>
    <source>
        <strain evidence="1">CVM N17EC0388</strain>
    </source>
</reference>
<sequence>MAANSSSGAVVMAANIVVLNRGYDQTFQTREQSLIETLASYGELVVSFSGRLESCYSMDLCRASGVRIRAITLDSPTRHRKEIARAKRYCQRYSIEQIVIKTDEMIFCDHLRHLNEVIDPVRYICHLMAQETDWSHLPMLLPAPVEEQQEYLRRFGSLPANTLWLFAEQGMTHRDFRYGFNKRQLGRWGKSAYGCLSRRFSDPELVDKHHLRMVDMAEQMLADMGLEEAQVFFHTLSDQATTLARVRVPPKLRAQAFDLQPDILNALKSTEFDLVTLDMVQEEERQESLR</sequence>
<comment type="caution">
    <text evidence="1">The sequence shown here is derived from an EMBL/GenBank/DDBJ whole genome shotgun (WGS) entry which is preliminary data.</text>
</comment>
<dbReference type="AlphaFoldDB" id="A0A3L0VYU1"/>
<dbReference type="SUPFAM" id="SSF52402">
    <property type="entry name" value="Adenine nucleotide alpha hydrolases-like"/>
    <property type="match status" value="1"/>
</dbReference>
<dbReference type="InterPro" id="IPR052188">
    <property type="entry name" value="Ni-pincer_cofactor_biosynth"/>
</dbReference>
<proteinExistence type="predicted"/>
<dbReference type="PANTHER" id="PTHR43169">
    <property type="entry name" value="EXSB FAMILY PROTEIN"/>
    <property type="match status" value="1"/>
</dbReference>
<dbReference type="PANTHER" id="PTHR43169:SF2">
    <property type="entry name" value="NAD_GMP SYNTHASE DOMAIN-CONTAINING PROTEIN"/>
    <property type="match status" value="1"/>
</dbReference>
<evidence type="ECO:0000313" key="1">
    <source>
        <dbReference type="EMBL" id="MHO04079.1"/>
    </source>
</evidence>
<accession>A0A3L0VYU1</accession>
<dbReference type="InterPro" id="IPR014729">
    <property type="entry name" value="Rossmann-like_a/b/a_fold"/>
</dbReference>
<dbReference type="EMBL" id="RNRV01000008">
    <property type="protein sequence ID" value="MHO04079.1"/>
    <property type="molecule type" value="Genomic_DNA"/>
</dbReference>
<name>A0A3L0VYU1_ECOLX</name>
<organism evidence="1">
    <name type="scientific">Escherichia coli</name>
    <dbReference type="NCBI Taxonomy" id="562"/>
    <lineage>
        <taxon>Bacteria</taxon>
        <taxon>Pseudomonadati</taxon>
        <taxon>Pseudomonadota</taxon>
        <taxon>Gammaproteobacteria</taxon>
        <taxon>Enterobacterales</taxon>
        <taxon>Enterobacteriaceae</taxon>
        <taxon>Escherichia</taxon>
    </lineage>
</organism>